<feature type="domain" description="HTH gntR-type" evidence="4">
    <location>
        <begin position="17"/>
        <end position="83"/>
    </location>
</feature>
<dbReference type="GO" id="GO:0045892">
    <property type="term" value="P:negative regulation of DNA-templated transcription"/>
    <property type="evidence" value="ECO:0007669"/>
    <property type="project" value="TreeGrafter"/>
</dbReference>
<dbReference type="Gene3D" id="3.40.1410.10">
    <property type="entry name" value="Chorismate lyase-like"/>
    <property type="match status" value="1"/>
</dbReference>
<sequence>MPLLTTVGARPDGWGNTMRRAEVRDRLRELIDARAPGDPMPSERSLSEDLGASRPTVRAALDDLTRNGLLVRQHGRGTFTSPHKISQEVPAASGEPIPPAEGNWLSDILEFRTESAGARFGRRLRVSPADEVLFVLRRRIVDGEPMALEEIRLPCALVPGITADEFVAGSLYRRLREHYGVDPTDAVQTTEPTVTDASESRLLGVPLYAPALLFERTTRDGTGRVIEYTRSIYRGDRYRITSHLRLGPDSG</sequence>
<keyword evidence="6" id="KW-1185">Reference proteome</keyword>
<reference evidence="5" key="1">
    <citation type="submission" date="2021-01" db="EMBL/GenBank/DDBJ databases">
        <title>Whole genome shotgun sequence of Actinoplanes ferrugineus NBRC 15555.</title>
        <authorList>
            <person name="Komaki H."/>
            <person name="Tamura T."/>
        </authorList>
    </citation>
    <scope>NUCLEOTIDE SEQUENCE</scope>
    <source>
        <strain evidence="5">NBRC 15555</strain>
    </source>
</reference>
<comment type="caution">
    <text evidence="5">The sequence shown here is derived from an EMBL/GenBank/DDBJ whole genome shotgun (WGS) entry which is preliminary data.</text>
</comment>
<dbReference type="AlphaFoldDB" id="A0A919J715"/>
<evidence type="ECO:0000313" key="6">
    <source>
        <dbReference type="Proteomes" id="UP000598174"/>
    </source>
</evidence>
<dbReference type="InterPro" id="IPR011663">
    <property type="entry name" value="UTRA"/>
</dbReference>
<dbReference type="Proteomes" id="UP000598174">
    <property type="component" value="Unassembled WGS sequence"/>
</dbReference>
<dbReference type="InterPro" id="IPR050679">
    <property type="entry name" value="Bact_HTH_transcr_reg"/>
</dbReference>
<keyword evidence="3" id="KW-0804">Transcription</keyword>
<dbReference type="PANTHER" id="PTHR44846:SF1">
    <property type="entry name" value="MANNOSYL-D-GLYCERATE TRANSPORT_METABOLISM SYSTEM REPRESSOR MNGR-RELATED"/>
    <property type="match status" value="1"/>
</dbReference>
<dbReference type="RefSeq" id="WP_203822371.1">
    <property type="nucleotide sequence ID" value="NZ_BAAABP010000023.1"/>
</dbReference>
<organism evidence="5 6">
    <name type="scientific">Paractinoplanes ferrugineus</name>
    <dbReference type="NCBI Taxonomy" id="113564"/>
    <lineage>
        <taxon>Bacteria</taxon>
        <taxon>Bacillati</taxon>
        <taxon>Actinomycetota</taxon>
        <taxon>Actinomycetes</taxon>
        <taxon>Micromonosporales</taxon>
        <taxon>Micromonosporaceae</taxon>
        <taxon>Paractinoplanes</taxon>
    </lineage>
</organism>
<dbReference type="Gene3D" id="1.10.10.10">
    <property type="entry name" value="Winged helix-like DNA-binding domain superfamily/Winged helix DNA-binding domain"/>
    <property type="match status" value="1"/>
</dbReference>
<protein>
    <submittedName>
        <fullName evidence="5">GntR family transcriptional regulator</fullName>
    </submittedName>
</protein>
<evidence type="ECO:0000256" key="1">
    <source>
        <dbReference type="ARBA" id="ARBA00023015"/>
    </source>
</evidence>
<evidence type="ECO:0000256" key="3">
    <source>
        <dbReference type="ARBA" id="ARBA00023163"/>
    </source>
</evidence>
<dbReference type="Pfam" id="PF00392">
    <property type="entry name" value="GntR"/>
    <property type="match status" value="1"/>
</dbReference>
<dbReference type="SMART" id="SM00866">
    <property type="entry name" value="UTRA"/>
    <property type="match status" value="1"/>
</dbReference>
<dbReference type="GO" id="GO:0003677">
    <property type="term" value="F:DNA binding"/>
    <property type="evidence" value="ECO:0007669"/>
    <property type="project" value="UniProtKB-KW"/>
</dbReference>
<evidence type="ECO:0000313" key="5">
    <source>
        <dbReference type="EMBL" id="GIE16031.1"/>
    </source>
</evidence>
<name>A0A919J715_9ACTN</name>
<dbReference type="InterPro" id="IPR028978">
    <property type="entry name" value="Chorismate_lyase_/UTRA_dom_sf"/>
</dbReference>
<keyword evidence="2" id="KW-0238">DNA-binding</keyword>
<dbReference type="SUPFAM" id="SSF64288">
    <property type="entry name" value="Chorismate lyase-like"/>
    <property type="match status" value="1"/>
</dbReference>
<gene>
    <name evidence="5" type="ORF">Afe05nite_78710</name>
</gene>
<evidence type="ECO:0000256" key="2">
    <source>
        <dbReference type="ARBA" id="ARBA00023125"/>
    </source>
</evidence>
<dbReference type="PRINTS" id="PR00035">
    <property type="entry name" value="HTHGNTR"/>
</dbReference>
<dbReference type="Pfam" id="PF07702">
    <property type="entry name" value="UTRA"/>
    <property type="match status" value="1"/>
</dbReference>
<dbReference type="InterPro" id="IPR036388">
    <property type="entry name" value="WH-like_DNA-bd_sf"/>
</dbReference>
<dbReference type="EMBL" id="BOMM01000076">
    <property type="protein sequence ID" value="GIE16031.1"/>
    <property type="molecule type" value="Genomic_DNA"/>
</dbReference>
<keyword evidence="1" id="KW-0805">Transcription regulation</keyword>
<dbReference type="CDD" id="cd07377">
    <property type="entry name" value="WHTH_GntR"/>
    <property type="match status" value="1"/>
</dbReference>
<accession>A0A919J715</accession>
<dbReference type="PROSITE" id="PS50949">
    <property type="entry name" value="HTH_GNTR"/>
    <property type="match status" value="1"/>
</dbReference>
<evidence type="ECO:0000259" key="4">
    <source>
        <dbReference type="PROSITE" id="PS50949"/>
    </source>
</evidence>
<dbReference type="InterPro" id="IPR000524">
    <property type="entry name" value="Tscrpt_reg_HTH_GntR"/>
</dbReference>
<dbReference type="PANTHER" id="PTHR44846">
    <property type="entry name" value="MANNOSYL-D-GLYCERATE TRANSPORT/METABOLISM SYSTEM REPRESSOR MNGR-RELATED"/>
    <property type="match status" value="1"/>
</dbReference>
<dbReference type="InterPro" id="IPR036390">
    <property type="entry name" value="WH_DNA-bd_sf"/>
</dbReference>
<dbReference type="SUPFAM" id="SSF46785">
    <property type="entry name" value="Winged helix' DNA-binding domain"/>
    <property type="match status" value="1"/>
</dbReference>
<dbReference type="SMART" id="SM00345">
    <property type="entry name" value="HTH_GNTR"/>
    <property type="match status" value="1"/>
</dbReference>
<dbReference type="GO" id="GO:0003700">
    <property type="term" value="F:DNA-binding transcription factor activity"/>
    <property type="evidence" value="ECO:0007669"/>
    <property type="project" value="InterPro"/>
</dbReference>
<proteinExistence type="predicted"/>